<feature type="transmembrane region" description="Helical" evidence="1">
    <location>
        <begin position="187"/>
        <end position="211"/>
    </location>
</feature>
<dbReference type="Gene3D" id="3.40.50.10140">
    <property type="entry name" value="Toll/interleukin-1 receptor homology (TIR) domain"/>
    <property type="match status" value="1"/>
</dbReference>
<feature type="domain" description="TIR" evidence="2">
    <location>
        <begin position="8"/>
        <end position="115"/>
    </location>
</feature>
<keyword evidence="1" id="KW-0812">Transmembrane</keyword>
<evidence type="ECO:0000259" key="2">
    <source>
        <dbReference type="Pfam" id="PF13676"/>
    </source>
</evidence>
<dbReference type="AlphaFoldDB" id="A0A975ATC9"/>
<dbReference type="Proteomes" id="UP000639274">
    <property type="component" value="Chromosome"/>
</dbReference>
<dbReference type="RefSeq" id="WP_200610286.1">
    <property type="nucleotide sequence ID" value="NZ_CP071518.1"/>
</dbReference>
<gene>
    <name evidence="3" type="ORF">I8J32_007555</name>
</gene>
<dbReference type="Pfam" id="PF13676">
    <property type="entry name" value="TIR_2"/>
    <property type="match status" value="1"/>
</dbReference>
<dbReference type="InterPro" id="IPR011990">
    <property type="entry name" value="TPR-like_helical_dom_sf"/>
</dbReference>
<dbReference type="SUPFAM" id="SSF52200">
    <property type="entry name" value="Toll/Interleukin receptor TIR domain"/>
    <property type="match status" value="1"/>
</dbReference>
<dbReference type="InterPro" id="IPR035897">
    <property type="entry name" value="Toll_tir_struct_dom_sf"/>
</dbReference>
<evidence type="ECO:0000256" key="1">
    <source>
        <dbReference type="SAM" id="Phobius"/>
    </source>
</evidence>
<dbReference type="SUPFAM" id="SSF48452">
    <property type="entry name" value="TPR-like"/>
    <property type="match status" value="1"/>
</dbReference>
<keyword evidence="4" id="KW-1185">Reference proteome</keyword>
<dbReference type="InterPro" id="IPR000157">
    <property type="entry name" value="TIR_dom"/>
</dbReference>
<protein>
    <submittedName>
        <fullName evidence="3">TIR domain-containing protein</fullName>
    </submittedName>
</protein>
<evidence type="ECO:0000313" key="4">
    <source>
        <dbReference type="Proteomes" id="UP000639274"/>
    </source>
</evidence>
<dbReference type="KEGG" id="lsf:I8J32_007555"/>
<name>A0A975ATC9_9GAMM</name>
<proteinExistence type="predicted"/>
<accession>A0A975ATC9</accession>
<organism evidence="3 4">
    <name type="scientific">Agrilutibacter solisilvae</name>
    <dbReference type="NCBI Taxonomy" id="2763317"/>
    <lineage>
        <taxon>Bacteria</taxon>
        <taxon>Pseudomonadati</taxon>
        <taxon>Pseudomonadota</taxon>
        <taxon>Gammaproteobacteria</taxon>
        <taxon>Lysobacterales</taxon>
        <taxon>Lysobacteraceae</taxon>
        <taxon>Agrilutibacter</taxon>
    </lineage>
</organism>
<reference evidence="3 4" key="1">
    <citation type="submission" date="2021-03" db="EMBL/GenBank/DDBJ databases">
        <title>Lysobacter sp. nov. isolated from soil of gangwondo yeongwol, south Korea.</title>
        <authorList>
            <person name="Kim K.R."/>
            <person name="Kim K.H."/>
            <person name="Jeon C.O."/>
        </authorList>
    </citation>
    <scope>NUCLEOTIDE SEQUENCE [LARGE SCALE GENOMIC DNA]</scope>
    <source>
        <strain evidence="3 4">R19</strain>
    </source>
</reference>
<sequence>MPTRFRAFLSYSHADAEWARWLLRRLETYRVPSRLVGTQGAHGQITARLGTFFRDRDELPSSGDLGSSIRGALDDSAALIVVCSPSAAQSRWVNAEVEAFRAGGRDDRVLCFVVAGEPGSADPAQQCFPPAALAPGSDGRPVEPLAADARREGDGRERAFLKLVAGLLGIGYDSLARREAQRRQRKWSMVAAASLAGMAMALALAATAWVARNDAQRRQAQAEDILGFMLGDLREKLTTVGRLDLMRSVDDKATGYFATLDPRDLSDRALEEQARSLTGIGEVRLGEGNHDAAMSAFREAHARSTALYQRAPDNGQRLFDLAQAEYWIGFVALEQGRHDDTGVWFRKYKDSALKLAAMDPDNFDWQREVAYGHHNLAVLDERLGRFADAEREMRAKRELYRKWLRQRPRDLKLRYEDANTAAWLGLMSARQGKLADAEGFYAQQVAGMSRNAAEDPANAEWKEVRIDALILLTDVQAQRGRLDQARASIATATPLAFALARQDPANNGWQVSPAICRWWQAQLAMTADAPAAGTLATEATAILTRAHRAEPRNERVLSWLVRARNLQAQLALAQGDAASAGRHLAAARTLIDPAWRAGHNEALRLWLARTWLLEGEVAQQQRQGADAAARWTRARKLLEDDAATGVPFSRLDPLVRVLHHLGEDVEATPHRQRLDAAGYIPMQPFPPAARVAAQ</sequence>
<dbReference type="GO" id="GO:0007165">
    <property type="term" value="P:signal transduction"/>
    <property type="evidence" value="ECO:0007669"/>
    <property type="project" value="InterPro"/>
</dbReference>
<keyword evidence="1" id="KW-0472">Membrane</keyword>
<dbReference type="EMBL" id="CP071518">
    <property type="protein sequence ID" value="QSX79687.1"/>
    <property type="molecule type" value="Genomic_DNA"/>
</dbReference>
<dbReference type="Gene3D" id="1.25.40.10">
    <property type="entry name" value="Tetratricopeptide repeat domain"/>
    <property type="match status" value="1"/>
</dbReference>
<evidence type="ECO:0000313" key="3">
    <source>
        <dbReference type="EMBL" id="QSX79687.1"/>
    </source>
</evidence>
<keyword evidence="1" id="KW-1133">Transmembrane helix</keyword>